<proteinExistence type="predicted"/>
<evidence type="ECO:0000313" key="4">
    <source>
        <dbReference type="Proteomes" id="UP000006100"/>
    </source>
</evidence>
<organism evidence="3 4">
    <name type="scientific">Candidatus Nitrosopumilus sediminis</name>
    <dbReference type="NCBI Taxonomy" id="1229909"/>
    <lineage>
        <taxon>Archaea</taxon>
        <taxon>Nitrososphaerota</taxon>
        <taxon>Nitrososphaeria</taxon>
        <taxon>Nitrosopumilales</taxon>
        <taxon>Nitrosopumilaceae</taxon>
        <taxon>Nitrosopumilus</taxon>
    </lineage>
</organism>
<accession>K0BBX4</accession>
<dbReference type="EMBL" id="CP003843">
    <property type="protein sequence ID" value="AFS83768.1"/>
    <property type="molecule type" value="Genomic_DNA"/>
</dbReference>
<keyword evidence="4" id="KW-1185">Reference proteome</keyword>
<dbReference type="OrthoDB" id="11330at2157"/>
<reference evidence="3 4" key="1">
    <citation type="journal article" date="2012" name="J. Bacteriol.">
        <title>Draft Genome Sequence of an Ammonia-Oxidizing Archaeon, "Candidatus Nitrosopumilus sediminis" AR2, from Svalbard in the Arctic Circle.</title>
        <authorList>
            <person name="Park S.J."/>
            <person name="Kim J.G."/>
            <person name="Jung M.Y."/>
            <person name="Kim S.J."/>
            <person name="Cha I.T."/>
            <person name="Ghai R."/>
            <person name="Martin-Cuadrado A.B."/>
            <person name="Rodriguez-Valera F."/>
            <person name="Rhee S.K."/>
        </authorList>
    </citation>
    <scope>NUCLEOTIDE SEQUENCE [LARGE SCALE GENOMIC DNA]</scope>
    <source>
        <strain evidence="3 4">AR2</strain>
    </source>
</reference>
<dbReference type="STRING" id="1229909.NSED_09910"/>
<sequence length="159" mass="17736">MAKFKKKKSEPTVDPNESKKESIEEVPTDVPETESSESVPNTPSGEPPVSIAEKSEKDRKLNKLFWMRVALAIIAGTAATFIFEDIEGEERRWASIGFMIIVFFGTIIVAKGMKMQLPSSDRKKIVTQAIGSYVFLYLFSWIVSYTLTHLGTVSNGINI</sequence>
<dbReference type="RefSeq" id="WP_014966131.1">
    <property type="nucleotide sequence ID" value="NC_018656.1"/>
</dbReference>
<feature type="transmembrane region" description="Helical" evidence="2">
    <location>
        <begin position="95"/>
        <end position="113"/>
    </location>
</feature>
<dbReference type="AlphaFoldDB" id="K0BBX4"/>
<name>K0BBX4_9ARCH</name>
<dbReference type="eggNOG" id="arCOG10415">
    <property type="taxonomic scope" value="Archaea"/>
</dbReference>
<dbReference type="KEGG" id="nir:NSED_09910"/>
<dbReference type="GeneID" id="13697228"/>
<feature type="transmembrane region" description="Helical" evidence="2">
    <location>
        <begin position="64"/>
        <end position="83"/>
    </location>
</feature>
<keyword evidence="2" id="KW-1133">Transmembrane helix</keyword>
<dbReference type="Proteomes" id="UP000006100">
    <property type="component" value="Chromosome"/>
</dbReference>
<feature type="transmembrane region" description="Helical" evidence="2">
    <location>
        <begin position="125"/>
        <end position="143"/>
    </location>
</feature>
<gene>
    <name evidence="3" type="ORF">NSED_09910</name>
</gene>
<feature type="compositionally biased region" description="Acidic residues" evidence="1">
    <location>
        <begin position="24"/>
        <end position="35"/>
    </location>
</feature>
<keyword evidence="2" id="KW-0472">Membrane</keyword>
<evidence type="ECO:0000313" key="3">
    <source>
        <dbReference type="EMBL" id="AFS83768.1"/>
    </source>
</evidence>
<feature type="region of interest" description="Disordered" evidence="1">
    <location>
        <begin position="1"/>
        <end position="54"/>
    </location>
</feature>
<keyword evidence="2" id="KW-0812">Transmembrane</keyword>
<protein>
    <submittedName>
        <fullName evidence="3">Uncharacterized protein</fullName>
    </submittedName>
</protein>
<evidence type="ECO:0000256" key="2">
    <source>
        <dbReference type="SAM" id="Phobius"/>
    </source>
</evidence>
<dbReference type="PATRIC" id="fig|1229909.8.peg.2159"/>
<dbReference type="HOGENOM" id="CLU_140795_0_0_2"/>
<evidence type="ECO:0000256" key="1">
    <source>
        <dbReference type="SAM" id="MobiDB-lite"/>
    </source>
</evidence>